<dbReference type="PANTHER" id="PTHR39082">
    <property type="entry name" value="PHOSPHOLIPASE C-BETA-2-RELATED"/>
    <property type="match status" value="1"/>
</dbReference>
<feature type="coiled-coil region" evidence="1">
    <location>
        <begin position="20"/>
        <end position="89"/>
    </location>
</feature>
<evidence type="ECO:0000256" key="1">
    <source>
        <dbReference type="SAM" id="Coils"/>
    </source>
</evidence>
<keyword evidence="1" id="KW-0175">Coiled coil</keyword>
<reference evidence="4 5" key="1">
    <citation type="submission" date="2019-03" db="EMBL/GenBank/DDBJ databases">
        <title>Metabolic potential of uncultured bacteria and archaea associated with petroleum seepage in deep-sea sediments.</title>
        <authorList>
            <person name="Dong X."/>
            <person name="Hubert C."/>
        </authorList>
    </citation>
    <scope>NUCLEOTIDE SEQUENCE [LARGE SCALE GENOMIC DNA]</scope>
    <source>
        <strain evidence="4">E29_bin25</strain>
    </source>
</reference>
<evidence type="ECO:0000259" key="3">
    <source>
        <dbReference type="Pfam" id="PF24481"/>
    </source>
</evidence>
<dbReference type="Gene3D" id="1.10.287.1490">
    <property type="match status" value="1"/>
</dbReference>
<gene>
    <name evidence="4" type="ORF">E3J32_01605</name>
</gene>
<accession>A0A523Y1W3</accession>
<feature type="domain" description="CT398-like coiled coil hairpin" evidence="3">
    <location>
        <begin position="14"/>
        <end position="187"/>
    </location>
</feature>
<sequence length="240" mass="28658">MKLDKKLEGILMIQSIDIRFDEIKREKEESPKEIEKLKEDLDLLKNAMEQDLSTLEEQKKRRRTVERELEEIELKFQKSKARLNDVKSNKEYQAVLKEIEELKELTFQKEEVVIKCMEDIEIQEKECADNNVNRKESEKEYKSKEEEFSKKMRDLDKEVKFLNEKRIHLCQDVDKDFLERYDRLKKHLKGRVVAQVIDTICQGCNLGIPPQQYNELIRGGSIISCPNCSRIIYWVDDKEI</sequence>
<dbReference type="InterPro" id="IPR003743">
    <property type="entry name" value="Zf-RING_7"/>
</dbReference>
<dbReference type="InterPro" id="IPR056003">
    <property type="entry name" value="CT398_CC_hairpin"/>
</dbReference>
<evidence type="ECO:0000313" key="4">
    <source>
        <dbReference type="EMBL" id="TET85517.1"/>
    </source>
</evidence>
<feature type="domain" description="C4-type zinc ribbon" evidence="2">
    <location>
        <begin position="201"/>
        <end position="232"/>
    </location>
</feature>
<dbReference type="Pfam" id="PF02591">
    <property type="entry name" value="Zn_ribbon_9"/>
    <property type="match status" value="1"/>
</dbReference>
<dbReference type="InterPro" id="IPR052376">
    <property type="entry name" value="Oxidative_Scav/Glycosyltrans"/>
</dbReference>
<protein>
    <submittedName>
        <fullName evidence="4">Uncharacterized protein</fullName>
    </submittedName>
</protein>
<feature type="coiled-coil region" evidence="1">
    <location>
        <begin position="120"/>
        <end position="165"/>
    </location>
</feature>
<organism evidence="4 5">
    <name type="scientific">Aerophobetes bacterium</name>
    <dbReference type="NCBI Taxonomy" id="2030807"/>
    <lineage>
        <taxon>Bacteria</taxon>
        <taxon>Candidatus Aerophobota</taxon>
    </lineage>
</organism>
<dbReference type="EMBL" id="SOII01000119">
    <property type="protein sequence ID" value="TET85517.1"/>
    <property type="molecule type" value="Genomic_DNA"/>
</dbReference>
<name>A0A523Y1W3_UNCAE</name>
<comment type="caution">
    <text evidence="4">The sequence shown here is derived from an EMBL/GenBank/DDBJ whole genome shotgun (WGS) entry which is preliminary data.</text>
</comment>
<proteinExistence type="predicted"/>
<dbReference type="PANTHER" id="PTHR39082:SF1">
    <property type="entry name" value="SCAVENGER RECEPTOR CLASS A MEMBER 3"/>
    <property type="match status" value="1"/>
</dbReference>
<dbReference type="AlphaFoldDB" id="A0A523Y1W3"/>
<dbReference type="Proteomes" id="UP000315669">
    <property type="component" value="Unassembled WGS sequence"/>
</dbReference>
<evidence type="ECO:0000313" key="5">
    <source>
        <dbReference type="Proteomes" id="UP000315669"/>
    </source>
</evidence>
<evidence type="ECO:0000259" key="2">
    <source>
        <dbReference type="Pfam" id="PF02591"/>
    </source>
</evidence>
<dbReference type="Pfam" id="PF24481">
    <property type="entry name" value="CT398_CC"/>
    <property type="match status" value="1"/>
</dbReference>